<dbReference type="CDD" id="cd01902">
    <property type="entry name" value="Ntn_CGH"/>
    <property type="match status" value="1"/>
</dbReference>
<accession>K0X4J1</accession>
<reference evidence="5 6" key="1">
    <citation type="submission" date="2012-08" db="EMBL/GenBank/DDBJ databases">
        <title>The Genome Sequence of Barnesiella intestinihominis YIT 11860.</title>
        <authorList>
            <consortium name="The Broad Institute Genome Sequencing Platform"/>
            <person name="Earl A."/>
            <person name="Ward D."/>
            <person name="Feldgarden M."/>
            <person name="Gevers D."/>
            <person name="Morotomi M."/>
            <person name="Walker B."/>
            <person name="Young S.K."/>
            <person name="Zeng Q."/>
            <person name="Gargeya S."/>
            <person name="Fitzgerald M."/>
            <person name="Haas B."/>
            <person name="Abouelleil A."/>
            <person name="Alvarado L."/>
            <person name="Arachchi H.M."/>
            <person name="Berlin A.M."/>
            <person name="Chapman S.B."/>
            <person name="Goldberg J."/>
            <person name="Griggs A."/>
            <person name="Gujja S."/>
            <person name="Hansen M."/>
            <person name="Howarth C."/>
            <person name="Imamovic A."/>
            <person name="Larimer J."/>
            <person name="McCowen C."/>
            <person name="Montmayeur A."/>
            <person name="Murphy C."/>
            <person name="Neiman D."/>
            <person name="Pearson M."/>
            <person name="Priest M."/>
            <person name="Roberts A."/>
            <person name="Saif S."/>
            <person name="Shea T."/>
            <person name="Sisk P."/>
            <person name="Sykes S."/>
            <person name="Wortman J."/>
            <person name="Nusbaum C."/>
            <person name="Birren B."/>
        </authorList>
    </citation>
    <scope>NUCLEOTIDE SEQUENCE [LARGE SCALE GENOMIC DNA]</scope>
    <source>
        <strain evidence="5 6">YIT 11860</strain>
    </source>
</reference>
<feature type="chain" id="PRO_5003844388" description="Choloylglycine hydrolase/NAAA C-terminal domain-containing protein" evidence="3">
    <location>
        <begin position="17"/>
        <end position="355"/>
    </location>
</feature>
<keyword evidence="3" id="KW-0732">Signal</keyword>
<feature type="domain" description="Choloylglycine hydrolase/NAAA C-terminal" evidence="4">
    <location>
        <begin position="29"/>
        <end position="314"/>
    </location>
</feature>
<dbReference type="Proteomes" id="UP000006044">
    <property type="component" value="Unassembled WGS sequence"/>
</dbReference>
<keyword evidence="2" id="KW-0378">Hydrolase</keyword>
<dbReference type="eggNOG" id="COG3049">
    <property type="taxonomic scope" value="Bacteria"/>
</dbReference>
<comment type="caution">
    <text evidence="5">The sequence shown here is derived from an EMBL/GenBank/DDBJ whole genome shotgun (WGS) entry which is preliminary data.</text>
</comment>
<proteinExistence type="inferred from homology"/>
<dbReference type="InterPro" id="IPR052193">
    <property type="entry name" value="Peptidase_C59"/>
</dbReference>
<dbReference type="PANTHER" id="PTHR35527:SF2">
    <property type="entry name" value="HYDROLASE"/>
    <property type="match status" value="1"/>
</dbReference>
<dbReference type="AlphaFoldDB" id="K0X4J1"/>
<dbReference type="EMBL" id="ADLE01000001">
    <property type="protein sequence ID" value="EJZ66357.1"/>
    <property type="molecule type" value="Genomic_DNA"/>
</dbReference>
<dbReference type="InterPro" id="IPR029132">
    <property type="entry name" value="CBAH/NAAA_C"/>
</dbReference>
<evidence type="ECO:0000313" key="6">
    <source>
        <dbReference type="Proteomes" id="UP000006044"/>
    </source>
</evidence>
<dbReference type="SUPFAM" id="SSF56235">
    <property type="entry name" value="N-terminal nucleophile aminohydrolases (Ntn hydrolases)"/>
    <property type="match status" value="1"/>
</dbReference>
<dbReference type="Pfam" id="PF02275">
    <property type="entry name" value="CBAH"/>
    <property type="match status" value="1"/>
</dbReference>
<dbReference type="HOGENOM" id="CLU_045206_0_1_10"/>
<feature type="signal peptide" evidence="3">
    <location>
        <begin position="1"/>
        <end position="16"/>
    </location>
</feature>
<evidence type="ECO:0000313" key="5">
    <source>
        <dbReference type="EMBL" id="EJZ66357.1"/>
    </source>
</evidence>
<evidence type="ECO:0000256" key="2">
    <source>
        <dbReference type="ARBA" id="ARBA00022801"/>
    </source>
</evidence>
<sequence length="355" mass="39826">MNIMKKSMTGAFLALAAVSTGNIEPMEACTRAVYIGPEQMVITGRTMDWKEDIMSNIYVFPRGMKRAGYNKGETVNWTSKYGSVIATGYDIGTCDGINEKGLVASLLFLPESVYSLPGDTRPVMGISIWTQYVLDNFATVHEAVEELKKETFRIDAPRMPNNGPESTLHLAITDETGNTAILEYLDGKLNIHEGKEYRVMTNSPRYEEQLAINRYWEEIGGLVMLPGTNRASDRFVRASFYIKAIPQTSDAKIAVPSVLSVMRNVSVPLGINTPDKPHISSTRWRSISDQKNKVYYFESTLTPNLFWLDLKKIDFSPSAKVKKLPLSNGEIYADDAIKDLRDSKPFDFLFQTPVM</sequence>
<keyword evidence="6" id="KW-1185">Reference proteome</keyword>
<evidence type="ECO:0000256" key="1">
    <source>
        <dbReference type="ARBA" id="ARBA00006625"/>
    </source>
</evidence>
<dbReference type="STRING" id="742726.HMPREF9448_00534"/>
<protein>
    <recommendedName>
        <fullName evidence="4">Choloylglycine hydrolase/NAAA C-terminal domain-containing protein</fullName>
    </recommendedName>
</protein>
<dbReference type="PATRIC" id="fig|742726.3.peg.561"/>
<dbReference type="InterPro" id="IPR029055">
    <property type="entry name" value="Ntn_hydrolases_N"/>
</dbReference>
<dbReference type="GO" id="GO:0016787">
    <property type="term" value="F:hydrolase activity"/>
    <property type="evidence" value="ECO:0007669"/>
    <property type="project" value="UniProtKB-KW"/>
</dbReference>
<organism evidence="5 6">
    <name type="scientific">Barnesiella intestinihominis YIT 11860</name>
    <dbReference type="NCBI Taxonomy" id="742726"/>
    <lineage>
        <taxon>Bacteria</taxon>
        <taxon>Pseudomonadati</taxon>
        <taxon>Bacteroidota</taxon>
        <taxon>Bacteroidia</taxon>
        <taxon>Bacteroidales</taxon>
        <taxon>Barnesiellaceae</taxon>
        <taxon>Barnesiella</taxon>
    </lineage>
</organism>
<evidence type="ECO:0000256" key="3">
    <source>
        <dbReference type="SAM" id="SignalP"/>
    </source>
</evidence>
<name>K0X4J1_9BACT</name>
<evidence type="ECO:0000259" key="4">
    <source>
        <dbReference type="Pfam" id="PF02275"/>
    </source>
</evidence>
<gene>
    <name evidence="5" type="ORF">HMPREF9448_00534</name>
</gene>
<comment type="similarity">
    <text evidence="1">Belongs to the peptidase C59 family.</text>
</comment>
<dbReference type="PANTHER" id="PTHR35527">
    <property type="entry name" value="CHOLOYLGLYCINE HYDROLASE"/>
    <property type="match status" value="1"/>
</dbReference>
<dbReference type="Gene3D" id="3.60.60.10">
    <property type="entry name" value="Penicillin V Acylase, Chain A"/>
    <property type="match status" value="1"/>
</dbReference>